<comment type="pathway">
    <text evidence="2">Cofactor biosynthesis; ubiquinone biosynthesis.</text>
</comment>
<dbReference type="AlphaFoldDB" id="A0A0W0VNY6"/>
<dbReference type="PATRIC" id="fig|45068.5.peg.1031"/>
<gene>
    <name evidence="9" type="primary">ubiH_2</name>
    <name evidence="9" type="ORF">Llon_0953</name>
</gene>
<dbReference type="EMBL" id="LNYK01000014">
    <property type="protein sequence ID" value="KTD21788.1"/>
    <property type="molecule type" value="Genomic_DNA"/>
</dbReference>
<protein>
    <submittedName>
        <fullName evidence="9">2-polyprenyl-6-methoxyphenol hydroxylase</fullName>
    </submittedName>
</protein>
<keyword evidence="6" id="KW-0560">Oxidoreductase</keyword>
<dbReference type="GO" id="GO:0004497">
    <property type="term" value="F:monooxygenase activity"/>
    <property type="evidence" value="ECO:0007669"/>
    <property type="project" value="UniProtKB-KW"/>
</dbReference>
<dbReference type="Proteomes" id="UP000054997">
    <property type="component" value="Unassembled WGS sequence"/>
</dbReference>
<dbReference type="InterPro" id="IPR036188">
    <property type="entry name" value="FAD/NAD-bd_sf"/>
</dbReference>
<evidence type="ECO:0000259" key="8">
    <source>
        <dbReference type="Pfam" id="PF01494"/>
    </source>
</evidence>
<dbReference type="PANTHER" id="PTHR43876:SF7">
    <property type="entry name" value="UBIQUINONE BIOSYNTHESIS MONOOXYGENASE COQ6, MITOCHONDRIAL"/>
    <property type="match status" value="1"/>
</dbReference>
<dbReference type="GO" id="GO:0016705">
    <property type="term" value="F:oxidoreductase activity, acting on paired donors, with incorporation or reduction of molecular oxygen"/>
    <property type="evidence" value="ECO:0007669"/>
    <property type="project" value="InterPro"/>
</dbReference>
<dbReference type="GO" id="GO:0006744">
    <property type="term" value="P:ubiquinone biosynthetic process"/>
    <property type="evidence" value="ECO:0007669"/>
    <property type="project" value="UniProtKB-UniPathway"/>
</dbReference>
<evidence type="ECO:0000256" key="7">
    <source>
        <dbReference type="ARBA" id="ARBA00023033"/>
    </source>
</evidence>
<dbReference type="NCBIfam" id="TIGR01988">
    <property type="entry name" value="Ubi-OHases"/>
    <property type="match status" value="1"/>
</dbReference>
<evidence type="ECO:0000256" key="2">
    <source>
        <dbReference type="ARBA" id="ARBA00004749"/>
    </source>
</evidence>
<keyword evidence="7" id="KW-0503">Monooxygenase</keyword>
<dbReference type="STRING" id="45068.Llon_0953"/>
<dbReference type="OrthoDB" id="9769565at2"/>
<comment type="similarity">
    <text evidence="3">Belongs to the UbiH/COQ6 family.</text>
</comment>
<keyword evidence="4" id="KW-0285">Flavoprotein</keyword>
<organism evidence="9 10">
    <name type="scientific">Legionella londiniensis</name>
    <dbReference type="NCBI Taxonomy" id="45068"/>
    <lineage>
        <taxon>Bacteria</taxon>
        <taxon>Pseudomonadati</taxon>
        <taxon>Pseudomonadota</taxon>
        <taxon>Gammaproteobacteria</taxon>
        <taxon>Legionellales</taxon>
        <taxon>Legionellaceae</taxon>
        <taxon>Legionella</taxon>
    </lineage>
</organism>
<comment type="cofactor">
    <cofactor evidence="1">
        <name>FAD</name>
        <dbReference type="ChEBI" id="CHEBI:57692"/>
    </cofactor>
</comment>
<dbReference type="Gene3D" id="3.50.50.60">
    <property type="entry name" value="FAD/NAD(P)-binding domain"/>
    <property type="match status" value="2"/>
</dbReference>
<name>A0A0W0VNY6_9GAMM</name>
<dbReference type="PRINTS" id="PR00420">
    <property type="entry name" value="RNGMNOXGNASE"/>
</dbReference>
<dbReference type="InterPro" id="IPR002938">
    <property type="entry name" value="FAD-bd"/>
</dbReference>
<dbReference type="RefSeq" id="WP_058528946.1">
    <property type="nucleotide sequence ID" value="NZ_CAAAHZ010000002.1"/>
</dbReference>
<dbReference type="GO" id="GO:0071949">
    <property type="term" value="F:FAD binding"/>
    <property type="evidence" value="ECO:0007669"/>
    <property type="project" value="InterPro"/>
</dbReference>
<feature type="domain" description="FAD-binding" evidence="8">
    <location>
        <begin position="6"/>
        <end position="341"/>
    </location>
</feature>
<evidence type="ECO:0000313" key="9">
    <source>
        <dbReference type="EMBL" id="KTD21788.1"/>
    </source>
</evidence>
<accession>A0A0W0VNY6</accession>
<dbReference type="PANTHER" id="PTHR43876">
    <property type="entry name" value="UBIQUINONE BIOSYNTHESIS MONOOXYGENASE COQ6, MITOCHONDRIAL"/>
    <property type="match status" value="1"/>
</dbReference>
<evidence type="ECO:0000256" key="6">
    <source>
        <dbReference type="ARBA" id="ARBA00023002"/>
    </source>
</evidence>
<dbReference type="InterPro" id="IPR010971">
    <property type="entry name" value="UbiH/COQ6"/>
</dbReference>
<evidence type="ECO:0000313" key="10">
    <source>
        <dbReference type="Proteomes" id="UP000054997"/>
    </source>
</evidence>
<sequence>MNEPFDVLVVGGGVIGLSAAIAMRKRCYSVAVMDKGSLNPVNDSKSARVFAVNHASQVLLQELEVWQSLEKKRLAPYRAMHVWDAQTSAHIDFDSRMIGGDYLGVILEELAIKQALLQKAKEMDVVFYPHCAVDAVDEQTDKVMIQSKSGHVAARLLIVADGALSATRSLLNVPVTTWPYHQHAVVATVLCEKPHQNTAYQVFNREGPLAFLPLANQNTCSIVWSTAQAKANWLLNLPDELFNQHLTKAFAAKLGDCCVQSPRFCFPLFMRHAQQYSGRRWLLMGDAAHTIHPLAGLGLNVGLADLNSWIKITEKACHLDSMDKLLKAYQRQRKHAVWQTITLMETLKALFANPLAPIASLRGLGLKLCNNALFLKRFFIFHAAGKGF</sequence>
<dbReference type="InterPro" id="IPR051205">
    <property type="entry name" value="UbiH/COQ6_monooxygenase"/>
</dbReference>
<dbReference type="SUPFAM" id="SSF51905">
    <property type="entry name" value="FAD/NAD(P)-binding domain"/>
    <property type="match status" value="1"/>
</dbReference>
<evidence type="ECO:0000256" key="3">
    <source>
        <dbReference type="ARBA" id="ARBA00005349"/>
    </source>
</evidence>
<dbReference type="Pfam" id="PF01494">
    <property type="entry name" value="FAD_binding_3"/>
    <property type="match status" value="1"/>
</dbReference>
<evidence type="ECO:0000256" key="1">
    <source>
        <dbReference type="ARBA" id="ARBA00001974"/>
    </source>
</evidence>
<proteinExistence type="inferred from homology"/>
<keyword evidence="10" id="KW-1185">Reference proteome</keyword>
<dbReference type="UniPathway" id="UPA00232"/>
<evidence type="ECO:0000256" key="4">
    <source>
        <dbReference type="ARBA" id="ARBA00022630"/>
    </source>
</evidence>
<comment type="caution">
    <text evidence="9">The sequence shown here is derived from an EMBL/GenBank/DDBJ whole genome shotgun (WGS) entry which is preliminary data.</text>
</comment>
<evidence type="ECO:0000256" key="5">
    <source>
        <dbReference type="ARBA" id="ARBA00022827"/>
    </source>
</evidence>
<keyword evidence="5" id="KW-0274">FAD</keyword>
<reference evidence="9 10" key="1">
    <citation type="submission" date="2015-11" db="EMBL/GenBank/DDBJ databases">
        <title>Genomic analysis of 38 Legionella species identifies large and diverse effector repertoires.</title>
        <authorList>
            <person name="Burstein D."/>
            <person name="Amaro F."/>
            <person name="Zusman T."/>
            <person name="Lifshitz Z."/>
            <person name="Cohen O."/>
            <person name="Gilbert J.A."/>
            <person name="Pupko T."/>
            <person name="Shuman H.A."/>
            <person name="Segal G."/>
        </authorList>
    </citation>
    <scope>NUCLEOTIDE SEQUENCE [LARGE SCALE GENOMIC DNA]</scope>
    <source>
        <strain evidence="9 10">ATCC 49505</strain>
    </source>
</reference>